<keyword evidence="4" id="KW-1185">Reference proteome</keyword>
<feature type="chain" id="PRO_5002910753" evidence="2">
    <location>
        <begin position="24"/>
        <end position="228"/>
    </location>
</feature>
<organism evidence="4">
    <name type="scientific">Micromonas pusilla (strain CCMP1545)</name>
    <name type="common">Picoplanktonic green alga</name>
    <dbReference type="NCBI Taxonomy" id="564608"/>
    <lineage>
        <taxon>Eukaryota</taxon>
        <taxon>Viridiplantae</taxon>
        <taxon>Chlorophyta</taxon>
        <taxon>Mamiellophyceae</taxon>
        <taxon>Mamiellales</taxon>
        <taxon>Mamiellaceae</taxon>
        <taxon>Micromonas</taxon>
    </lineage>
</organism>
<keyword evidence="1" id="KW-1133">Transmembrane helix</keyword>
<sequence length="228" mass="23527">MRLSISAAVVCALFALQVTCAHGFALSPEVIEASGSLLSPEVDRRSLAATGCGDGYLSGSVSDAQNVVTVHNCLWTSTCDKWTYEVTLSITAGDYVQILVATGDTCAAADDGNIGGDITRATEVLGSATGNVEVSGTLSSTSTRTCNWILCLSASGCVYTAKVQLTCTTETTTLDAGVIAGIVIGCIVAVALSIVACAWCCKCCCFKRKVQPAQPGVVMMQPAYVMPK</sequence>
<keyword evidence="1" id="KW-0472">Membrane</keyword>
<gene>
    <name evidence="3" type="ORF">MICPUCDRAFT_52533</name>
</gene>
<dbReference type="KEGG" id="mpp:MICPUCDRAFT_52533"/>
<accession>C1N4F1</accession>
<dbReference type="GeneID" id="9688428"/>
<dbReference type="EMBL" id="GG663747">
    <property type="protein sequence ID" value="EEH52927.1"/>
    <property type="molecule type" value="Genomic_DNA"/>
</dbReference>
<feature type="transmembrane region" description="Helical" evidence="1">
    <location>
        <begin position="176"/>
        <end position="201"/>
    </location>
</feature>
<proteinExistence type="predicted"/>
<evidence type="ECO:0000256" key="1">
    <source>
        <dbReference type="SAM" id="Phobius"/>
    </source>
</evidence>
<evidence type="ECO:0000313" key="3">
    <source>
        <dbReference type="EMBL" id="EEH52927.1"/>
    </source>
</evidence>
<feature type="signal peptide" evidence="2">
    <location>
        <begin position="1"/>
        <end position="23"/>
    </location>
</feature>
<keyword evidence="1" id="KW-0812">Transmembrane</keyword>
<protein>
    <submittedName>
        <fullName evidence="3">Predicted protein</fullName>
    </submittedName>
</protein>
<reference evidence="3 4" key="1">
    <citation type="journal article" date="2009" name="Science">
        <title>Green evolution and dynamic adaptations revealed by genomes of the marine picoeukaryotes Micromonas.</title>
        <authorList>
            <person name="Worden A.Z."/>
            <person name="Lee J.H."/>
            <person name="Mock T."/>
            <person name="Rouze P."/>
            <person name="Simmons M.P."/>
            <person name="Aerts A.L."/>
            <person name="Allen A.E."/>
            <person name="Cuvelier M.L."/>
            <person name="Derelle E."/>
            <person name="Everett M.V."/>
            <person name="Foulon E."/>
            <person name="Grimwood J."/>
            <person name="Gundlach H."/>
            <person name="Henrissat B."/>
            <person name="Napoli C."/>
            <person name="McDonald S.M."/>
            <person name="Parker M.S."/>
            <person name="Rombauts S."/>
            <person name="Salamov A."/>
            <person name="Von Dassow P."/>
            <person name="Badger J.H."/>
            <person name="Coutinho P.M."/>
            <person name="Demir E."/>
            <person name="Dubchak I."/>
            <person name="Gentemann C."/>
            <person name="Eikrem W."/>
            <person name="Gready J.E."/>
            <person name="John U."/>
            <person name="Lanier W."/>
            <person name="Lindquist E.A."/>
            <person name="Lucas S."/>
            <person name="Mayer K.F."/>
            <person name="Moreau H."/>
            <person name="Not F."/>
            <person name="Otillar R."/>
            <person name="Panaud O."/>
            <person name="Pangilinan J."/>
            <person name="Paulsen I."/>
            <person name="Piegu B."/>
            <person name="Poliakov A."/>
            <person name="Robbens S."/>
            <person name="Schmutz J."/>
            <person name="Toulza E."/>
            <person name="Wyss T."/>
            <person name="Zelensky A."/>
            <person name="Zhou K."/>
            <person name="Armbrust E.V."/>
            <person name="Bhattacharya D."/>
            <person name="Goodenough U.W."/>
            <person name="Van de Peer Y."/>
            <person name="Grigoriev I.V."/>
        </authorList>
    </citation>
    <scope>NUCLEOTIDE SEQUENCE [LARGE SCALE GENOMIC DNA]</scope>
    <source>
        <strain evidence="3 4">CCMP1545</strain>
    </source>
</reference>
<name>C1N4F1_MICPC</name>
<dbReference type="Proteomes" id="UP000001876">
    <property type="component" value="Unassembled WGS sequence"/>
</dbReference>
<dbReference type="AlphaFoldDB" id="C1N4F1"/>
<dbReference type="RefSeq" id="XP_003062988.1">
    <property type="nucleotide sequence ID" value="XM_003062942.1"/>
</dbReference>
<evidence type="ECO:0000256" key="2">
    <source>
        <dbReference type="SAM" id="SignalP"/>
    </source>
</evidence>
<keyword evidence="2" id="KW-0732">Signal</keyword>
<evidence type="ECO:0000313" key="4">
    <source>
        <dbReference type="Proteomes" id="UP000001876"/>
    </source>
</evidence>